<name>A0A4R4MTD5_9ACTN</name>
<dbReference type="RefSeq" id="WP_132340077.1">
    <property type="nucleotide sequence ID" value="NZ_SMJZ01000226.1"/>
</dbReference>
<protein>
    <submittedName>
        <fullName evidence="1">Uncharacterized protein</fullName>
    </submittedName>
</protein>
<reference evidence="1 2" key="1">
    <citation type="submission" date="2019-02" db="EMBL/GenBank/DDBJ databases">
        <title>Draft genome sequences of novel Actinobacteria.</title>
        <authorList>
            <person name="Sahin N."/>
            <person name="Ay H."/>
            <person name="Saygin H."/>
        </authorList>
    </citation>
    <scope>NUCLEOTIDE SEQUENCE [LARGE SCALE GENOMIC DNA]</scope>
    <source>
        <strain evidence="1 2">KC201</strain>
    </source>
</reference>
<comment type="caution">
    <text evidence="1">The sequence shown here is derived from an EMBL/GenBank/DDBJ whole genome shotgun (WGS) entry which is preliminary data.</text>
</comment>
<accession>A0A4R4MTD5</accession>
<dbReference type="Proteomes" id="UP000295157">
    <property type="component" value="Unassembled WGS sequence"/>
</dbReference>
<keyword evidence="2" id="KW-1185">Reference proteome</keyword>
<evidence type="ECO:0000313" key="2">
    <source>
        <dbReference type="Proteomes" id="UP000295157"/>
    </source>
</evidence>
<gene>
    <name evidence="1" type="ORF">E1267_37665</name>
</gene>
<dbReference type="EMBL" id="SMJZ01000226">
    <property type="protein sequence ID" value="TDB99420.1"/>
    <property type="molecule type" value="Genomic_DNA"/>
</dbReference>
<sequence>MFAFEQSAHEDDRIDVVRARCDDPPADALRNLWRSAVVRFLLVRLASPMRVMRALFDRGSVARLTAMTSTS</sequence>
<organism evidence="1 2">
    <name type="scientific">Nonomuraea longispora</name>
    <dbReference type="NCBI Taxonomy" id="1848320"/>
    <lineage>
        <taxon>Bacteria</taxon>
        <taxon>Bacillati</taxon>
        <taxon>Actinomycetota</taxon>
        <taxon>Actinomycetes</taxon>
        <taxon>Streptosporangiales</taxon>
        <taxon>Streptosporangiaceae</taxon>
        <taxon>Nonomuraea</taxon>
    </lineage>
</organism>
<evidence type="ECO:0000313" key="1">
    <source>
        <dbReference type="EMBL" id="TDB99420.1"/>
    </source>
</evidence>
<proteinExistence type="predicted"/>
<dbReference type="AlphaFoldDB" id="A0A4R4MTD5"/>